<organism evidence="1 2">
    <name type="scientific">Bacillus phage TsarBomba</name>
    <dbReference type="NCBI Taxonomy" id="1690456"/>
    <lineage>
        <taxon>Viruses</taxon>
        <taxon>Duplodnaviria</taxon>
        <taxon>Heunggongvirae</taxon>
        <taxon>Uroviricota</taxon>
        <taxon>Caudoviricetes</taxon>
        <taxon>Herelleviridae</taxon>
        <taxon>Bastillevirinae</taxon>
        <taxon>Tsarbombavirus</taxon>
        <taxon>Tsarbombavirus tsarbomba</taxon>
    </lineage>
</organism>
<gene>
    <name evidence="1" type="ORF">TSARBOMBA_211</name>
</gene>
<proteinExistence type="predicted"/>
<accession>A0A0K2D087</accession>
<keyword evidence="2" id="KW-1185">Reference proteome</keyword>
<evidence type="ECO:0000313" key="1">
    <source>
        <dbReference type="EMBL" id="ALA13082.1"/>
    </source>
</evidence>
<dbReference type="RefSeq" id="YP_009207026.1">
    <property type="nucleotide sequence ID" value="NC_028890.1"/>
</dbReference>
<dbReference type="KEGG" id="vg:26633293"/>
<protein>
    <submittedName>
        <fullName evidence="1">Uncharacterized protein</fullName>
    </submittedName>
</protein>
<reference evidence="1 2" key="1">
    <citation type="journal article" date="2015" name="Genome Announc.">
        <title>Complete Genome Sequence of Bacillus cereus Group Phage TsarBomba.</title>
        <authorList>
            <person name="Erill I."/>
            <person name="Caruso S.M."/>
        </authorList>
    </citation>
    <scope>NUCLEOTIDE SEQUENCE [LARGE SCALE GENOMIC DNA]</scope>
</reference>
<dbReference type="Proteomes" id="UP000204602">
    <property type="component" value="Segment"/>
</dbReference>
<dbReference type="GeneID" id="26633293"/>
<sequence length="53" mass="6116">MMVCIGNQSHHFLKFLNWEGCGEKWERDFPDGKCPICRGSLVPESFVRKGDDD</sequence>
<evidence type="ECO:0000313" key="2">
    <source>
        <dbReference type="Proteomes" id="UP000204602"/>
    </source>
</evidence>
<name>A0A0K2D087_9CAUD</name>
<dbReference type="EMBL" id="KT224359">
    <property type="protein sequence ID" value="ALA13082.1"/>
    <property type="molecule type" value="Genomic_DNA"/>
</dbReference>